<organism evidence="8 9">
    <name type="scientific">Luteimonas endophytica</name>
    <dbReference type="NCBI Taxonomy" id="3042023"/>
    <lineage>
        <taxon>Bacteria</taxon>
        <taxon>Pseudomonadati</taxon>
        <taxon>Pseudomonadota</taxon>
        <taxon>Gammaproteobacteria</taxon>
        <taxon>Lysobacterales</taxon>
        <taxon>Lysobacteraceae</taxon>
        <taxon>Luteimonas</taxon>
    </lineage>
</organism>
<sequence length="213" mass="23050">MSPQVSIAELVPALHPLDAPPLGEGWNLDELADLLPPAASRLQAAVLVGLVQRDDGPRVLLTRRTEALRQHAGQVSFPGGRIEPGDRDALAAALREANEEIGLAAAQAEPLGYLDPMLTVSGFRVLPAVARLDPGFVAVPHPGEVADVFEVALSYLLAPHSLERLEIDYAGRRRQVLQFRSDARLVPHRIWGATASILLNLRERLREAAEARA</sequence>
<comment type="cofactor">
    <cofactor evidence="2">
        <name>Mg(2+)</name>
        <dbReference type="ChEBI" id="CHEBI:18420"/>
    </cofactor>
</comment>
<reference evidence="8 9" key="1">
    <citation type="submission" date="2023-04" db="EMBL/GenBank/DDBJ databases">
        <title>Luteimonas endophyticus RD2P54.</title>
        <authorList>
            <person name="Sun J.-Q."/>
        </authorList>
    </citation>
    <scope>NUCLEOTIDE SEQUENCE [LARGE SCALE GENOMIC DNA]</scope>
    <source>
        <strain evidence="8 9">RD2P54</strain>
    </source>
</reference>
<evidence type="ECO:0000256" key="4">
    <source>
        <dbReference type="ARBA" id="ARBA00022801"/>
    </source>
</evidence>
<evidence type="ECO:0000256" key="5">
    <source>
        <dbReference type="ARBA" id="ARBA00022842"/>
    </source>
</evidence>
<evidence type="ECO:0000313" key="8">
    <source>
        <dbReference type="EMBL" id="MDH5824156.1"/>
    </source>
</evidence>
<dbReference type="PANTHER" id="PTHR12992">
    <property type="entry name" value="NUDIX HYDROLASE"/>
    <property type="match status" value="1"/>
</dbReference>
<dbReference type="Proteomes" id="UP001156940">
    <property type="component" value="Unassembled WGS sequence"/>
</dbReference>
<dbReference type="Gene3D" id="3.90.79.10">
    <property type="entry name" value="Nucleoside Triphosphate Pyrophosphohydrolase"/>
    <property type="match status" value="1"/>
</dbReference>
<evidence type="ECO:0000256" key="2">
    <source>
        <dbReference type="ARBA" id="ARBA00001946"/>
    </source>
</evidence>
<dbReference type="GO" id="GO:0035539">
    <property type="term" value="F:8-oxo-7,8-dihydrodeoxyguanosine triphosphate pyrophosphatase activity"/>
    <property type="evidence" value="ECO:0007669"/>
    <property type="project" value="UniProtKB-EC"/>
</dbReference>
<dbReference type="InterPro" id="IPR045121">
    <property type="entry name" value="CoAse"/>
</dbReference>
<evidence type="ECO:0000313" key="9">
    <source>
        <dbReference type="Proteomes" id="UP001156940"/>
    </source>
</evidence>
<dbReference type="InterPro" id="IPR000086">
    <property type="entry name" value="NUDIX_hydrolase_dom"/>
</dbReference>
<dbReference type="PROSITE" id="PS51462">
    <property type="entry name" value="NUDIX"/>
    <property type="match status" value="1"/>
</dbReference>
<evidence type="ECO:0000256" key="6">
    <source>
        <dbReference type="ARBA" id="ARBA00023211"/>
    </source>
</evidence>
<keyword evidence="6" id="KW-0464">Manganese</keyword>
<dbReference type="InterPro" id="IPR015797">
    <property type="entry name" value="NUDIX_hydrolase-like_dom_sf"/>
</dbReference>
<protein>
    <submittedName>
        <fullName evidence="8">CoA pyrophosphatase</fullName>
        <ecNumber evidence="8">3.6.1.55</ecNumber>
    </submittedName>
</protein>
<evidence type="ECO:0000259" key="7">
    <source>
        <dbReference type="PROSITE" id="PS51462"/>
    </source>
</evidence>
<dbReference type="CDD" id="cd03426">
    <property type="entry name" value="NUDIX_CoAse_Nudt7"/>
    <property type="match status" value="1"/>
</dbReference>
<evidence type="ECO:0000256" key="1">
    <source>
        <dbReference type="ARBA" id="ARBA00001936"/>
    </source>
</evidence>
<evidence type="ECO:0000256" key="3">
    <source>
        <dbReference type="ARBA" id="ARBA00022723"/>
    </source>
</evidence>
<dbReference type="PANTHER" id="PTHR12992:SF11">
    <property type="entry name" value="MITOCHONDRIAL COENZYME A DIPHOSPHATASE NUDT8"/>
    <property type="match status" value="1"/>
</dbReference>
<comment type="cofactor">
    <cofactor evidence="1">
        <name>Mn(2+)</name>
        <dbReference type="ChEBI" id="CHEBI:29035"/>
    </cofactor>
</comment>
<dbReference type="SUPFAM" id="SSF55811">
    <property type="entry name" value="Nudix"/>
    <property type="match status" value="1"/>
</dbReference>
<comment type="caution">
    <text evidence="8">The sequence shown here is derived from an EMBL/GenBank/DDBJ whole genome shotgun (WGS) entry which is preliminary data.</text>
</comment>
<keyword evidence="5" id="KW-0460">Magnesium</keyword>
<name>A0ABT6JBE7_9GAMM</name>
<gene>
    <name evidence="8" type="ORF">QFW77_14335</name>
</gene>
<proteinExistence type="predicted"/>
<accession>A0ABT6JBE7</accession>
<dbReference type="EMBL" id="JARXRM010000043">
    <property type="protein sequence ID" value="MDH5824156.1"/>
    <property type="molecule type" value="Genomic_DNA"/>
</dbReference>
<dbReference type="EC" id="3.6.1.55" evidence="8"/>
<dbReference type="Pfam" id="PF00293">
    <property type="entry name" value="NUDIX"/>
    <property type="match status" value="1"/>
</dbReference>
<feature type="domain" description="Nudix hydrolase" evidence="7">
    <location>
        <begin position="41"/>
        <end position="175"/>
    </location>
</feature>
<keyword evidence="3" id="KW-0479">Metal-binding</keyword>
<keyword evidence="9" id="KW-1185">Reference proteome</keyword>
<keyword evidence="4 8" id="KW-0378">Hydrolase</keyword>